<dbReference type="Proteomes" id="UP000031518">
    <property type="component" value="Unassembled WGS sequence"/>
</dbReference>
<proteinExistence type="predicted"/>
<keyword evidence="2" id="KW-0813">Transport</keyword>
<dbReference type="AlphaFoldDB" id="A0A0B6X157"/>
<dbReference type="SUPFAM" id="SSF56935">
    <property type="entry name" value="Porins"/>
    <property type="match status" value="1"/>
</dbReference>
<evidence type="ECO:0000313" key="9">
    <source>
        <dbReference type="EMBL" id="CDM66299.1"/>
    </source>
</evidence>
<keyword evidence="9" id="KW-0675">Receptor</keyword>
<evidence type="ECO:0000256" key="4">
    <source>
        <dbReference type="ARBA" id="ARBA00022692"/>
    </source>
</evidence>
<evidence type="ECO:0000256" key="7">
    <source>
        <dbReference type="SAM" id="MobiDB-lite"/>
    </source>
</evidence>
<dbReference type="InterPro" id="IPR036942">
    <property type="entry name" value="Beta-barrel_TonB_sf"/>
</dbReference>
<dbReference type="RefSeq" id="WP_060635599.1">
    <property type="nucleotide sequence ID" value="NZ_CBXV010000008.1"/>
</dbReference>
<reference evidence="9 10" key="1">
    <citation type="submission" date="2013-12" db="EMBL/GenBank/DDBJ databases">
        <authorList>
            <person name="Stott M."/>
        </authorList>
    </citation>
    <scope>NUCLEOTIDE SEQUENCE [LARGE SCALE GENOMIC DNA]</scope>
    <source>
        <strain evidence="9 10">K22</strain>
    </source>
</reference>
<evidence type="ECO:0000313" key="10">
    <source>
        <dbReference type="Proteomes" id="UP000031518"/>
    </source>
</evidence>
<dbReference type="SUPFAM" id="SSF49464">
    <property type="entry name" value="Carboxypeptidase regulatory domain-like"/>
    <property type="match status" value="1"/>
</dbReference>
<dbReference type="InterPro" id="IPR008969">
    <property type="entry name" value="CarboxyPept-like_regulatory"/>
</dbReference>
<reference evidence="9 10" key="2">
    <citation type="submission" date="2015-01" db="EMBL/GenBank/DDBJ databases">
        <title>Complete genome sequence of Pyrinomonas methylaliphatogenes type strain K22T.</title>
        <authorList>
            <person name="Lee K.C.Y."/>
            <person name="Power J.F."/>
            <person name="Dunfield P.F."/>
            <person name="Morgan X.C."/>
            <person name="Huttenhower C."/>
            <person name="Stott M.B."/>
        </authorList>
    </citation>
    <scope>NUCLEOTIDE SEQUENCE [LARGE SCALE GENOMIC DNA]</scope>
    <source>
        <strain evidence="9 10">K22</strain>
    </source>
</reference>
<sequence length="993" mass="108236">MYRSVLSQRVVLILVLSLLFQPLVFAQQRTGALHGQVLDELGAVIVGATVTVTDANGAIKTATTNDEGQYTVAGLPPGRYTVMVIAQGFNPYQNDAVEIGPGQRVELNVKLSVSLAQQQVNVTAEAPISTEPENNAGAIVLRGQDLESLPDDPDELAEALQALAGPAAGPNGGQIFVDGFLGGRLPPKESIREIRINQNPFSAEFDRLGFGRIEILTKPGTDHLRGQAFFNFNDESLNARNPFAQNRPPYQRRQYGGNVSGPLIAKRASYFFDFERREIDDNEVINATVLDPTTLAPTLFAQSLLAPQRRTTFSPRIDYQLNQSNTLVARYTFEQASSKNRGIGGFSLPSRAFTSENTEHTLQLTETAVINQKVVNETRFQFIREDQRQLGDNSVPTINVLGSFIGGGSQVGQASNVQNRWELQNYTSWAWGRHALKAGAQIRHVMIDDISPQNFGGTFTFTGGFGPELDANNQIVLGPDGQPVIVPISSLEQYRRTLLFQRLGYTPAQIRALGGGASQFTLSAGNPEASVSQTTLGAFIQDDWRVRPDLTLSFGLRYENQTNIHDNLNFAPRFSFAWAPGANQSGRARTVIRGGFGIFYDRIGENLVLQARRFNGVNQQQYIVRNPDFYPNVPPITDLTSARVQTAVWRVADDIEAPYTMQAAIGVERQLTNSLTLVVNYIGTRTLHLLRARNINAPLPGSGLRPFGDVGNIFEYESSGRLNQNQLFVNLQKRFSRSVSFFASYIFGKAMSDTDGAGSFPANQYDLSGEYGRASFDIRHQFRFFGNFTLPWNVRVSPFVIIRSGLPFNITTGRDTNGDTLFTERPAFATDLSRPSVRITPYGAFDLDPLPGQPIIPRNYGEGPAFYTVNLRLSKTFGFGSAPETAQNGAGQGGEPRGGERRGGGGRGGGRFGGPFGGMGGVFGGEGTEKRYNLTFSVFISNLLNTNNKGTPIGNLSSPLFGQSNSSAGGFGFGPGGGPGGARRVELQVRFSF</sequence>
<dbReference type="GO" id="GO:0009279">
    <property type="term" value="C:cell outer membrane"/>
    <property type="evidence" value="ECO:0007669"/>
    <property type="project" value="UniProtKB-SubCell"/>
</dbReference>
<feature type="compositionally biased region" description="Gly residues" evidence="7">
    <location>
        <begin position="905"/>
        <end position="916"/>
    </location>
</feature>
<dbReference type="InterPro" id="IPR039426">
    <property type="entry name" value="TonB-dep_rcpt-like"/>
</dbReference>
<dbReference type="Gene3D" id="2.60.40.1120">
    <property type="entry name" value="Carboxypeptidase-like, regulatory domain"/>
    <property type="match status" value="1"/>
</dbReference>
<feature type="region of interest" description="Disordered" evidence="7">
    <location>
        <begin position="881"/>
        <end position="916"/>
    </location>
</feature>
<evidence type="ECO:0000256" key="5">
    <source>
        <dbReference type="ARBA" id="ARBA00023136"/>
    </source>
</evidence>
<keyword evidence="5" id="KW-0472">Membrane</keyword>
<dbReference type="EMBL" id="CBXV010000008">
    <property type="protein sequence ID" value="CDM66299.1"/>
    <property type="molecule type" value="Genomic_DNA"/>
</dbReference>
<keyword evidence="6" id="KW-0998">Cell outer membrane</keyword>
<evidence type="ECO:0000256" key="6">
    <source>
        <dbReference type="ARBA" id="ARBA00023237"/>
    </source>
</evidence>
<dbReference type="OrthoDB" id="98676at2"/>
<evidence type="ECO:0000256" key="2">
    <source>
        <dbReference type="ARBA" id="ARBA00022448"/>
    </source>
</evidence>
<organism evidence="9 10">
    <name type="scientific">Pyrinomonas methylaliphatogenes</name>
    <dbReference type="NCBI Taxonomy" id="454194"/>
    <lineage>
        <taxon>Bacteria</taxon>
        <taxon>Pseudomonadati</taxon>
        <taxon>Acidobacteriota</taxon>
        <taxon>Blastocatellia</taxon>
        <taxon>Blastocatellales</taxon>
        <taxon>Pyrinomonadaceae</taxon>
        <taxon>Pyrinomonas</taxon>
    </lineage>
</organism>
<dbReference type="GO" id="GO:0015344">
    <property type="term" value="F:siderophore uptake transmembrane transporter activity"/>
    <property type="evidence" value="ECO:0007669"/>
    <property type="project" value="TreeGrafter"/>
</dbReference>
<feature type="domain" description="TonB-dependent transporter Oar-like beta-barrel" evidence="8">
    <location>
        <begin position="566"/>
        <end position="879"/>
    </location>
</feature>
<evidence type="ECO:0000256" key="1">
    <source>
        <dbReference type="ARBA" id="ARBA00004571"/>
    </source>
</evidence>
<feature type="domain" description="TonB-dependent transporter Oar-like beta-barrel" evidence="8">
    <location>
        <begin position="217"/>
        <end position="293"/>
    </location>
</feature>
<dbReference type="PANTHER" id="PTHR30069:SF46">
    <property type="entry name" value="OAR PROTEIN"/>
    <property type="match status" value="1"/>
</dbReference>
<dbReference type="Gene3D" id="2.40.170.20">
    <property type="entry name" value="TonB-dependent receptor, beta-barrel domain"/>
    <property type="match status" value="1"/>
</dbReference>
<keyword evidence="10" id="KW-1185">Reference proteome</keyword>
<keyword evidence="4" id="KW-0812">Transmembrane</keyword>
<name>A0A0B6X157_9BACT</name>
<evidence type="ECO:0000256" key="3">
    <source>
        <dbReference type="ARBA" id="ARBA00022452"/>
    </source>
</evidence>
<dbReference type="Pfam" id="PF13620">
    <property type="entry name" value="CarboxypepD_reg"/>
    <property type="match status" value="1"/>
</dbReference>
<accession>A0A0B6X157</accession>
<dbReference type="GO" id="GO:0044718">
    <property type="term" value="P:siderophore transmembrane transport"/>
    <property type="evidence" value="ECO:0007669"/>
    <property type="project" value="TreeGrafter"/>
</dbReference>
<gene>
    <name evidence="9" type="ORF">PYK22_02326</name>
</gene>
<dbReference type="Pfam" id="PF25183">
    <property type="entry name" value="OMP_b-brl_4"/>
    <property type="match status" value="2"/>
</dbReference>
<protein>
    <submittedName>
        <fullName evidence="9">Outer membrane receptor for ferrienterochelin and colicins</fullName>
    </submittedName>
</protein>
<evidence type="ECO:0000259" key="8">
    <source>
        <dbReference type="Pfam" id="PF25183"/>
    </source>
</evidence>
<dbReference type="PANTHER" id="PTHR30069">
    <property type="entry name" value="TONB-DEPENDENT OUTER MEMBRANE RECEPTOR"/>
    <property type="match status" value="1"/>
</dbReference>
<dbReference type="STRING" id="454194.PYK22_02326"/>
<keyword evidence="3" id="KW-1134">Transmembrane beta strand</keyword>
<dbReference type="InterPro" id="IPR057601">
    <property type="entry name" value="Oar-like_b-barrel"/>
</dbReference>
<comment type="subcellular location">
    <subcellularLocation>
        <location evidence="1">Cell outer membrane</location>
        <topology evidence="1">Multi-pass membrane protein</topology>
    </subcellularLocation>
</comment>